<dbReference type="EC" id="2.7.1.23" evidence="6"/>
<evidence type="ECO:0000256" key="1">
    <source>
        <dbReference type="ARBA" id="ARBA00022679"/>
    </source>
</evidence>
<dbReference type="GO" id="GO:0005737">
    <property type="term" value="C:cytoplasm"/>
    <property type="evidence" value="ECO:0007669"/>
    <property type="project" value="UniProtKB-SubCell"/>
</dbReference>
<keyword evidence="3 6" id="KW-0521">NADP</keyword>
<accession>A0A2W4UM06</accession>
<feature type="active site" description="Proton acceptor" evidence="6">
    <location>
        <position position="67"/>
    </location>
</feature>
<dbReference type="Pfam" id="PF20143">
    <property type="entry name" value="NAD_kinase_C"/>
    <property type="match status" value="1"/>
</dbReference>
<evidence type="ECO:0000313" key="9">
    <source>
        <dbReference type="Proteomes" id="UP000249354"/>
    </source>
</evidence>
<feature type="binding site" evidence="6">
    <location>
        <begin position="67"/>
        <end position="68"/>
    </location>
    <ligand>
        <name>NAD(+)</name>
        <dbReference type="ChEBI" id="CHEBI:57540"/>
    </ligand>
</feature>
<sequence>MQLEQVVIVYKAGNQLSRGWADKCARQLEALGAKVMMGPSGAQDNPYPVFLESTPIPIDLAVVLGGDGTALAAARHLAADDIPILAVNVGGHLGFLTESVEVTGDLGGVWDRLQSDKFAVQQRMMLQARTYRGPSGQFDAVSDRYFALNEMCVKPASPNRMITSILEVEIDGEVVDQYQGDGLLISTPTGTTGYTVSANGPIVHPGMHSITVTPICPMSLSSRPIVLPPGCTVSVWPLKDEEGNTKLWTDGVFGTAIWPQQRVDIRMAEHLAKFIILQRDHSYYRTLRSKLQWAGARVDYSENAESGPNVPKDSKTRSDKD</sequence>
<reference evidence="8 9" key="2">
    <citation type="submission" date="2018-06" db="EMBL/GenBank/DDBJ databases">
        <title>Metagenomic assembly of (sub)arctic Cyanobacteria and their associated microbiome from non-axenic cultures.</title>
        <authorList>
            <person name="Baurain D."/>
        </authorList>
    </citation>
    <scope>NUCLEOTIDE SEQUENCE [LARGE SCALE GENOMIC DNA]</scope>
    <source>
        <strain evidence="8">ULC129bin1</strain>
    </source>
</reference>
<dbReference type="GO" id="GO:0019674">
    <property type="term" value="P:NAD+ metabolic process"/>
    <property type="evidence" value="ECO:0007669"/>
    <property type="project" value="InterPro"/>
</dbReference>
<name>A0A2W4UM06_9CYAN</name>
<organism evidence="8 9">
    <name type="scientific">Leptolyngbya foveolarum</name>
    <dbReference type="NCBI Taxonomy" id="47253"/>
    <lineage>
        <taxon>Bacteria</taxon>
        <taxon>Bacillati</taxon>
        <taxon>Cyanobacteriota</taxon>
        <taxon>Cyanophyceae</taxon>
        <taxon>Leptolyngbyales</taxon>
        <taxon>Leptolyngbyaceae</taxon>
        <taxon>Leptolyngbya group</taxon>
        <taxon>Leptolyngbya</taxon>
    </lineage>
</organism>
<feature type="compositionally biased region" description="Basic and acidic residues" evidence="7">
    <location>
        <begin position="312"/>
        <end position="321"/>
    </location>
</feature>
<dbReference type="Gene3D" id="3.40.50.10330">
    <property type="entry name" value="Probable inorganic polyphosphate/atp-NAD kinase, domain 1"/>
    <property type="match status" value="1"/>
</dbReference>
<dbReference type="Pfam" id="PF01513">
    <property type="entry name" value="NAD_kinase"/>
    <property type="match status" value="1"/>
</dbReference>
<dbReference type="GO" id="GO:0006741">
    <property type="term" value="P:NADP+ biosynthetic process"/>
    <property type="evidence" value="ECO:0007669"/>
    <property type="project" value="UniProtKB-UniRule"/>
</dbReference>
<evidence type="ECO:0000313" key="8">
    <source>
        <dbReference type="EMBL" id="PZO21164.1"/>
    </source>
</evidence>
<dbReference type="PANTHER" id="PTHR20275">
    <property type="entry name" value="NAD KINASE"/>
    <property type="match status" value="1"/>
</dbReference>
<feature type="binding site" evidence="6">
    <location>
        <position position="181"/>
    </location>
    <ligand>
        <name>NAD(+)</name>
        <dbReference type="ChEBI" id="CHEBI:57540"/>
    </ligand>
</feature>
<gene>
    <name evidence="8" type="primary">ppnK</name>
    <name evidence="6" type="synonym">nadK</name>
    <name evidence="8" type="ORF">DCF25_05355</name>
</gene>
<feature type="binding site" evidence="6">
    <location>
        <begin position="192"/>
        <end position="197"/>
    </location>
    <ligand>
        <name>NAD(+)</name>
        <dbReference type="ChEBI" id="CHEBI:57540"/>
    </ligand>
</feature>
<protein>
    <recommendedName>
        <fullName evidence="6">NAD kinase</fullName>
        <ecNumber evidence="6">2.7.1.23</ecNumber>
    </recommendedName>
    <alternativeName>
        <fullName evidence="6">ATP-dependent NAD kinase</fullName>
    </alternativeName>
</protein>
<feature type="binding site" evidence="6">
    <location>
        <position position="160"/>
    </location>
    <ligand>
        <name>NAD(+)</name>
        <dbReference type="ChEBI" id="CHEBI:57540"/>
    </ligand>
</feature>
<dbReference type="EMBL" id="QBMC01000022">
    <property type="protein sequence ID" value="PZO21164.1"/>
    <property type="molecule type" value="Genomic_DNA"/>
</dbReference>
<comment type="subcellular location">
    <subcellularLocation>
        <location evidence="6">Cytoplasm</location>
    </subcellularLocation>
</comment>
<dbReference type="AlphaFoldDB" id="A0A2W4UM06"/>
<proteinExistence type="inferred from homology"/>
<feature type="binding site" evidence="6">
    <location>
        <begin position="149"/>
        <end position="150"/>
    </location>
    <ligand>
        <name>NAD(+)</name>
        <dbReference type="ChEBI" id="CHEBI:57540"/>
    </ligand>
</feature>
<dbReference type="SUPFAM" id="SSF111331">
    <property type="entry name" value="NAD kinase/diacylglycerol kinase-like"/>
    <property type="match status" value="1"/>
</dbReference>
<dbReference type="GO" id="GO:0051287">
    <property type="term" value="F:NAD binding"/>
    <property type="evidence" value="ECO:0007669"/>
    <property type="project" value="UniProtKB-ARBA"/>
</dbReference>
<dbReference type="InterPro" id="IPR016064">
    <property type="entry name" value="NAD/diacylglycerol_kinase_sf"/>
</dbReference>
<keyword evidence="4 6" id="KW-0520">NAD</keyword>
<comment type="function">
    <text evidence="6">Involved in the regulation of the intracellular balance of NAD and NADP, and is a key enzyme in the biosynthesis of NADP. Catalyzes specifically the phosphorylation on 2'-hydroxyl of the adenosine moiety of NAD to yield NADP.</text>
</comment>
<reference evidence="9" key="1">
    <citation type="submission" date="2018-04" db="EMBL/GenBank/DDBJ databases">
        <authorList>
            <person name="Cornet L."/>
        </authorList>
    </citation>
    <scope>NUCLEOTIDE SEQUENCE [LARGE SCALE GENOMIC DNA]</scope>
</reference>
<evidence type="ECO:0000256" key="7">
    <source>
        <dbReference type="SAM" id="MobiDB-lite"/>
    </source>
</evidence>
<dbReference type="InterPro" id="IPR017437">
    <property type="entry name" value="ATP-NAD_kinase_PpnK-typ_C"/>
</dbReference>
<comment type="similarity">
    <text evidence="6">Belongs to the NAD kinase family.</text>
</comment>
<evidence type="ECO:0000256" key="3">
    <source>
        <dbReference type="ARBA" id="ARBA00022857"/>
    </source>
</evidence>
<dbReference type="NCBIfam" id="NF002731">
    <property type="entry name" value="PRK02645.1"/>
    <property type="match status" value="1"/>
</dbReference>
<dbReference type="GO" id="GO:0046872">
    <property type="term" value="F:metal ion binding"/>
    <property type="evidence" value="ECO:0007669"/>
    <property type="project" value="UniProtKB-UniRule"/>
</dbReference>
<dbReference type="InterPro" id="IPR002504">
    <property type="entry name" value="NADK"/>
</dbReference>
<evidence type="ECO:0000256" key="2">
    <source>
        <dbReference type="ARBA" id="ARBA00022777"/>
    </source>
</evidence>
<keyword evidence="6" id="KW-0547">Nucleotide-binding</keyword>
<keyword evidence="1 6" id="KW-0808">Transferase</keyword>
<evidence type="ECO:0000256" key="4">
    <source>
        <dbReference type="ARBA" id="ARBA00023027"/>
    </source>
</evidence>
<dbReference type="GO" id="GO:0005524">
    <property type="term" value="F:ATP binding"/>
    <property type="evidence" value="ECO:0007669"/>
    <property type="project" value="UniProtKB-KW"/>
</dbReference>
<comment type="cofactor">
    <cofactor evidence="6">
        <name>a divalent metal cation</name>
        <dbReference type="ChEBI" id="CHEBI:60240"/>
    </cofactor>
</comment>
<keyword evidence="6" id="KW-0963">Cytoplasm</keyword>
<keyword evidence="2 6" id="KW-0418">Kinase</keyword>
<comment type="catalytic activity">
    <reaction evidence="5 6">
        <text>NAD(+) + ATP = ADP + NADP(+) + H(+)</text>
        <dbReference type="Rhea" id="RHEA:18629"/>
        <dbReference type="ChEBI" id="CHEBI:15378"/>
        <dbReference type="ChEBI" id="CHEBI:30616"/>
        <dbReference type="ChEBI" id="CHEBI:57540"/>
        <dbReference type="ChEBI" id="CHEBI:58349"/>
        <dbReference type="ChEBI" id="CHEBI:456216"/>
        <dbReference type="EC" id="2.7.1.23"/>
    </reaction>
</comment>
<keyword evidence="6" id="KW-0067">ATP-binding</keyword>
<dbReference type="PANTHER" id="PTHR20275:SF0">
    <property type="entry name" value="NAD KINASE"/>
    <property type="match status" value="1"/>
</dbReference>
<dbReference type="Proteomes" id="UP000249354">
    <property type="component" value="Unassembled WGS sequence"/>
</dbReference>
<feature type="region of interest" description="Disordered" evidence="7">
    <location>
        <begin position="301"/>
        <end position="321"/>
    </location>
</feature>
<dbReference type="HAMAP" id="MF_00361">
    <property type="entry name" value="NAD_kinase"/>
    <property type="match status" value="1"/>
</dbReference>
<dbReference type="Gene3D" id="2.60.200.30">
    <property type="entry name" value="Probable inorganic polyphosphate/atp-NAD kinase, domain 2"/>
    <property type="match status" value="1"/>
</dbReference>
<comment type="caution">
    <text evidence="8">The sequence shown here is derived from an EMBL/GenBank/DDBJ whole genome shotgun (WGS) entry which is preliminary data.</text>
</comment>
<dbReference type="GO" id="GO:0003951">
    <property type="term" value="F:NAD+ kinase activity"/>
    <property type="evidence" value="ECO:0007669"/>
    <property type="project" value="UniProtKB-UniRule"/>
</dbReference>
<dbReference type="InterPro" id="IPR017438">
    <property type="entry name" value="ATP-NAD_kinase_N"/>
</dbReference>
<evidence type="ECO:0000256" key="6">
    <source>
        <dbReference type="HAMAP-Rule" id="MF_00361"/>
    </source>
</evidence>
<evidence type="ECO:0000256" key="5">
    <source>
        <dbReference type="ARBA" id="ARBA00047925"/>
    </source>
</evidence>
<comment type="caution">
    <text evidence="6">Lacks conserved residue(s) required for the propagation of feature annotation.</text>
</comment>